<evidence type="ECO:0000256" key="2">
    <source>
        <dbReference type="ARBA" id="ARBA00022692"/>
    </source>
</evidence>
<dbReference type="GO" id="GO:0005524">
    <property type="term" value="F:ATP binding"/>
    <property type="evidence" value="ECO:0007669"/>
    <property type="project" value="UniProtKB-KW"/>
</dbReference>
<dbReference type="SUPFAM" id="SSF52540">
    <property type="entry name" value="P-loop containing nucleoside triphosphate hydrolases"/>
    <property type="match status" value="1"/>
</dbReference>
<dbReference type="InterPro" id="IPR003593">
    <property type="entry name" value="AAA+_ATPase"/>
</dbReference>
<feature type="domain" description="ABC transporter" evidence="8">
    <location>
        <begin position="370"/>
        <end position="604"/>
    </location>
</feature>
<dbReference type="SMART" id="SM00382">
    <property type="entry name" value="AAA"/>
    <property type="match status" value="1"/>
</dbReference>
<keyword evidence="5 7" id="KW-1133">Transmembrane helix</keyword>
<sequence>MDSKFLPSTMKILQATSLWQNNRVILREFKHFRVVAILAIVFSALAASFEGFGLGFLLVFLQSLTTPGSEPVKTGIEWFDILILGINGSATERLYRISALIVVTTCMRASFNYIGQICIQFSEISLVDNLRKRIFQQLEAQTLNYFSHKKSGELVNILTSEMERIRQIFGGLAFLITRSFTLIVYSISLFILSWKLTIVSILLFSLLAVALSTLNKQIRERSFAITSANDNFTARVLEFIEGIRTIHAFSTQEFERNRYYQASEKIVNTWKSVYWISLIVKPLAESISTLILISMIIVALATGLMKVSALLTFFFVLFRIIPMTQDLNGVVAFLSTQAGAVENIKDLLKPDDKIYFQNGALRFPGFRRSIDLVSVDFDYSLNQRVLHNITLSIKQGEMTALIGSSGAGKTTLADLIPRFHDATDGYIYIDEVDIRKFDINSLRSKIAVVSQNTFIFNTSVWNNIAYGTPTATEAEIKEAARLANALEFILEMPEGFDTQLGDRGVRLSGGQKQRIAIARALLKNPQILILDEATSALDSVSERLIQESLEKLSVGRTVIAIAHRLSTIAKADKVVVLEQGKIVEQGAYQELLQQRGKFWQYYQIQNEVR</sequence>
<reference evidence="10" key="1">
    <citation type="submission" date="2022-06" db="EMBL/GenBank/DDBJ databases">
        <title>Nostosin G and Spiroidesin B from the Cyanobacterium Dolichospermum sp. NIES-1697.</title>
        <authorList>
            <person name="Phan C.-S."/>
            <person name="Mehjabin J.J."/>
            <person name="Anas A.R.J."/>
            <person name="Hayasaka M."/>
            <person name="Onoki R."/>
            <person name="Wang J."/>
            <person name="Umezawa T."/>
            <person name="Washio K."/>
            <person name="Morikawa M."/>
            <person name="Okino T."/>
        </authorList>
    </citation>
    <scope>NUCLEOTIDE SEQUENCE</scope>
    <source>
        <strain evidence="10">NIES-1697</strain>
    </source>
</reference>
<proteinExistence type="predicted"/>
<dbReference type="Pfam" id="PF00005">
    <property type="entry name" value="ABC_tran"/>
    <property type="match status" value="1"/>
</dbReference>
<evidence type="ECO:0000259" key="9">
    <source>
        <dbReference type="PROSITE" id="PS50929"/>
    </source>
</evidence>
<protein>
    <submittedName>
        <fullName evidence="10">ABC transporter ATP-binding protein/permease</fullName>
    </submittedName>
</protein>
<dbReference type="PROSITE" id="PS50929">
    <property type="entry name" value="ABC_TM1F"/>
    <property type="match status" value="1"/>
</dbReference>
<evidence type="ECO:0000256" key="7">
    <source>
        <dbReference type="SAM" id="Phobius"/>
    </source>
</evidence>
<dbReference type="InterPro" id="IPR039421">
    <property type="entry name" value="Type_1_exporter"/>
</dbReference>
<evidence type="ECO:0000256" key="3">
    <source>
        <dbReference type="ARBA" id="ARBA00022741"/>
    </source>
</evidence>
<dbReference type="RefSeq" id="WP_027403024.1">
    <property type="nucleotide sequence ID" value="NZ_CP099464.1"/>
</dbReference>
<organism evidence="10 11">
    <name type="scientific">Dolichospermum heterosporum TAC447</name>
    <dbReference type="NCBI Taxonomy" id="747523"/>
    <lineage>
        <taxon>Bacteria</taxon>
        <taxon>Bacillati</taxon>
        <taxon>Cyanobacteriota</taxon>
        <taxon>Cyanophyceae</taxon>
        <taxon>Nostocales</taxon>
        <taxon>Aphanizomenonaceae</taxon>
        <taxon>Dolichospermum</taxon>
        <taxon>Dolichospermum heterosporum</taxon>
    </lineage>
</organism>
<name>A0ABY5M3H4_9CYAN</name>
<dbReference type="EMBL" id="CP099464">
    <property type="protein sequence ID" value="UUO17622.1"/>
    <property type="molecule type" value="Genomic_DNA"/>
</dbReference>
<dbReference type="SUPFAM" id="SSF90123">
    <property type="entry name" value="ABC transporter transmembrane region"/>
    <property type="match status" value="1"/>
</dbReference>
<dbReference type="PANTHER" id="PTHR24221:SF654">
    <property type="entry name" value="ATP-BINDING CASSETTE SUB-FAMILY B MEMBER 6"/>
    <property type="match status" value="1"/>
</dbReference>
<evidence type="ECO:0000313" key="11">
    <source>
        <dbReference type="Proteomes" id="UP001057561"/>
    </source>
</evidence>
<feature type="transmembrane region" description="Helical" evidence="7">
    <location>
        <begin position="34"/>
        <end position="61"/>
    </location>
</feature>
<dbReference type="PROSITE" id="PS00211">
    <property type="entry name" value="ABC_TRANSPORTER_1"/>
    <property type="match status" value="1"/>
</dbReference>
<dbReference type="InterPro" id="IPR017871">
    <property type="entry name" value="ABC_transporter-like_CS"/>
</dbReference>
<dbReference type="PANTHER" id="PTHR24221">
    <property type="entry name" value="ATP-BINDING CASSETTE SUB-FAMILY B"/>
    <property type="match status" value="1"/>
</dbReference>
<dbReference type="InterPro" id="IPR003439">
    <property type="entry name" value="ABC_transporter-like_ATP-bd"/>
</dbReference>
<dbReference type="Gene3D" id="3.40.50.300">
    <property type="entry name" value="P-loop containing nucleotide triphosphate hydrolases"/>
    <property type="match status" value="1"/>
</dbReference>
<dbReference type="InterPro" id="IPR036640">
    <property type="entry name" value="ABC1_TM_sf"/>
</dbReference>
<evidence type="ECO:0000256" key="6">
    <source>
        <dbReference type="ARBA" id="ARBA00023136"/>
    </source>
</evidence>
<evidence type="ECO:0000256" key="5">
    <source>
        <dbReference type="ARBA" id="ARBA00022989"/>
    </source>
</evidence>
<keyword evidence="2 7" id="KW-0812">Transmembrane</keyword>
<keyword evidence="6 7" id="KW-0472">Membrane</keyword>
<feature type="transmembrane region" description="Helical" evidence="7">
    <location>
        <begin position="290"/>
        <end position="318"/>
    </location>
</feature>
<evidence type="ECO:0000259" key="8">
    <source>
        <dbReference type="PROSITE" id="PS50893"/>
    </source>
</evidence>
<feature type="domain" description="ABC transmembrane type-1" evidence="9">
    <location>
        <begin position="37"/>
        <end position="336"/>
    </location>
</feature>
<feature type="transmembrane region" description="Helical" evidence="7">
    <location>
        <begin position="197"/>
        <end position="214"/>
    </location>
</feature>
<dbReference type="Gene3D" id="1.20.1560.10">
    <property type="entry name" value="ABC transporter type 1, transmembrane domain"/>
    <property type="match status" value="1"/>
</dbReference>
<dbReference type="NCBIfam" id="NF045513">
    <property type="entry name" value="HepA_fam_ABC"/>
    <property type="match status" value="1"/>
</dbReference>
<comment type="subcellular location">
    <subcellularLocation>
        <location evidence="1">Cell membrane</location>
        <topology evidence="1">Multi-pass membrane protein</topology>
    </subcellularLocation>
</comment>
<feature type="transmembrane region" description="Helical" evidence="7">
    <location>
        <begin position="168"/>
        <end position="191"/>
    </location>
</feature>
<dbReference type="PROSITE" id="PS50893">
    <property type="entry name" value="ABC_TRANSPORTER_2"/>
    <property type="match status" value="1"/>
</dbReference>
<evidence type="ECO:0000313" key="10">
    <source>
        <dbReference type="EMBL" id="UUO17622.1"/>
    </source>
</evidence>
<dbReference type="InterPro" id="IPR027417">
    <property type="entry name" value="P-loop_NTPase"/>
</dbReference>
<evidence type="ECO:0000256" key="4">
    <source>
        <dbReference type="ARBA" id="ARBA00022840"/>
    </source>
</evidence>
<dbReference type="InterPro" id="IPR011527">
    <property type="entry name" value="ABC1_TM_dom"/>
</dbReference>
<keyword evidence="11" id="KW-1185">Reference proteome</keyword>
<evidence type="ECO:0000256" key="1">
    <source>
        <dbReference type="ARBA" id="ARBA00004651"/>
    </source>
</evidence>
<gene>
    <name evidence="10" type="ORF">NG743_11900</name>
</gene>
<keyword evidence="3" id="KW-0547">Nucleotide-binding</keyword>
<accession>A0ABY5M3H4</accession>
<keyword evidence="4 10" id="KW-0067">ATP-binding</keyword>
<dbReference type="Pfam" id="PF00664">
    <property type="entry name" value="ABC_membrane"/>
    <property type="match status" value="1"/>
</dbReference>
<dbReference type="Proteomes" id="UP001057561">
    <property type="component" value="Chromosome"/>
</dbReference>